<evidence type="ECO:0008006" key="3">
    <source>
        <dbReference type="Google" id="ProtNLM"/>
    </source>
</evidence>
<reference evidence="1 2" key="1">
    <citation type="submission" date="2019-07" db="EMBL/GenBank/DDBJ databases">
        <title>Whole genome shotgun sequence of Thiobacillus plumbophilus NBRC 107929.</title>
        <authorList>
            <person name="Hosoyama A."/>
            <person name="Uohara A."/>
            <person name="Ohji S."/>
            <person name="Ichikawa N."/>
        </authorList>
    </citation>
    <scope>NUCLEOTIDE SEQUENCE [LARGE SCALE GENOMIC DNA]</scope>
    <source>
        <strain evidence="1 2">NBRC 107929</strain>
    </source>
</reference>
<sequence>MKPTAGLPIARFLQTLEIVARTGKHLSYSWNSLFSQPIDAAWVRNLEQDPGCAERLEAFVSRFGRMQDTMADKLFPRWLLALAETPGSQIETLNRAERLGVLSSTEQWLEARNLSNRLVHEYITEPEKFAEDLALAKEYSLLLLDTYNRLRQDAIERMGQEAESLPEALTLPRPG</sequence>
<protein>
    <recommendedName>
        <fullName evidence="3">DUF86 domain-containing protein</fullName>
    </recommendedName>
</protein>
<comment type="caution">
    <text evidence="1">The sequence shown here is derived from an EMBL/GenBank/DDBJ whole genome shotgun (WGS) entry which is preliminary data.</text>
</comment>
<dbReference type="RefSeq" id="WP_147075087.1">
    <property type="nucleotide sequence ID" value="NZ_AP021884.1"/>
</dbReference>
<evidence type="ECO:0000313" key="2">
    <source>
        <dbReference type="Proteomes" id="UP000321337"/>
    </source>
</evidence>
<dbReference type="Proteomes" id="UP000321337">
    <property type="component" value="Unassembled WGS sequence"/>
</dbReference>
<keyword evidence="2" id="KW-1185">Reference proteome</keyword>
<dbReference type="Gene3D" id="1.20.120.330">
    <property type="entry name" value="Nucleotidyltransferases domain 2"/>
    <property type="match status" value="1"/>
</dbReference>
<organism evidence="1 2">
    <name type="scientific">Sulfuriferula plumbiphila</name>
    <dbReference type="NCBI Taxonomy" id="171865"/>
    <lineage>
        <taxon>Bacteria</taxon>
        <taxon>Pseudomonadati</taxon>
        <taxon>Pseudomonadota</taxon>
        <taxon>Betaproteobacteria</taxon>
        <taxon>Nitrosomonadales</taxon>
        <taxon>Sulfuricellaceae</taxon>
        <taxon>Sulfuriferula</taxon>
    </lineage>
</organism>
<dbReference type="AlphaFoldDB" id="A0A512LCD9"/>
<dbReference type="OrthoDB" id="13547at2"/>
<accession>A0A512LCD9</accession>
<dbReference type="SUPFAM" id="SSF81593">
    <property type="entry name" value="Nucleotidyltransferase substrate binding subunit/domain"/>
    <property type="match status" value="1"/>
</dbReference>
<evidence type="ECO:0000313" key="1">
    <source>
        <dbReference type="EMBL" id="GEP32153.1"/>
    </source>
</evidence>
<gene>
    <name evidence="1" type="ORF">TPL01_32910</name>
</gene>
<proteinExistence type="predicted"/>
<dbReference type="EMBL" id="BKAD01000052">
    <property type="protein sequence ID" value="GEP32153.1"/>
    <property type="molecule type" value="Genomic_DNA"/>
</dbReference>
<name>A0A512LCD9_9PROT</name>